<dbReference type="GO" id="GO:0045259">
    <property type="term" value="C:proton-transporting ATP synthase complex"/>
    <property type="evidence" value="ECO:0007669"/>
    <property type="project" value="UniProtKB-KW"/>
</dbReference>
<gene>
    <name evidence="14" type="primary">atp8</name>
</gene>
<keyword evidence="8 13" id="KW-1133">Transmembrane helix</keyword>
<comment type="subcellular location">
    <subcellularLocation>
        <location evidence="1 12">Mitochondrion membrane</location>
        <topology evidence="1 12">Single-pass membrane protein</topology>
    </subcellularLocation>
</comment>
<comment type="subunit">
    <text evidence="3">F-type ATPases have 2 components, CF(1) - the catalytic core - and CF(0) - the membrane proton channel.</text>
</comment>
<evidence type="ECO:0000256" key="4">
    <source>
        <dbReference type="ARBA" id="ARBA00022448"/>
    </source>
</evidence>
<evidence type="ECO:0000313" key="14">
    <source>
        <dbReference type="EMBL" id="ARH54614.1"/>
    </source>
</evidence>
<comment type="similarity">
    <text evidence="2 12">Belongs to the ATPase protein 8 family.</text>
</comment>
<evidence type="ECO:0000256" key="10">
    <source>
        <dbReference type="ARBA" id="ARBA00023128"/>
    </source>
</evidence>
<keyword evidence="5 12" id="KW-0138">CF(0)</keyword>
<dbReference type="Pfam" id="PF00895">
    <property type="entry name" value="ATP-synt_8"/>
    <property type="match status" value="1"/>
</dbReference>
<evidence type="ECO:0000256" key="12">
    <source>
        <dbReference type="RuleBase" id="RU003661"/>
    </source>
</evidence>
<keyword evidence="4 12" id="KW-0813">Transport</keyword>
<evidence type="ECO:0000256" key="8">
    <source>
        <dbReference type="ARBA" id="ARBA00022989"/>
    </source>
</evidence>
<protein>
    <recommendedName>
        <fullName evidence="12">ATP synthase complex subunit 8</fullName>
    </recommendedName>
</protein>
<evidence type="ECO:0000256" key="1">
    <source>
        <dbReference type="ARBA" id="ARBA00004304"/>
    </source>
</evidence>
<evidence type="ECO:0000256" key="2">
    <source>
        <dbReference type="ARBA" id="ARBA00008892"/>
    </source>
</evidence>
<organism evidence="14">
    <name type="scientific">Rhizophagus aeneus</name>
    <dbReference type="NCBI Taxonomy" id="1586534"/>
    <lineage>
        <taxon>Eukaryota</taxon>
        <taxon>Metazoa</taxon>
        <taxon>Ecdysozoa</taxon>
        <taxon>Arthropoda</taxon>
        <taxon>Hexapoda</taxon>
        <taxon>Insecta</taxon>
        <taxon>Pterygota</taxon>
        <taxon>Neoptera</taxon>
        <taxon>Endopterygota</taxon>
        <taxon>Coleoptera</taxon>
        <taxon>Polyphaga</taxon>
        <taxon>Cucujiformia</taxon>
        <taxon>Monotomidae</taxon>
        <taxon>Rhizophaginae</taxon>
        <taxon>Rhizophagus</taxon>
    </lineage>
</organism>
<dbReference type="AlphaFoldDB" id="A0A343C3M1"/>
<keyword evidence="7 12" id="KW-0375">Hydrogen ion transport</keyword>
<evidence type="ECO:0000256" key="3">
    <source>
        <dbReference type="ARBA" id="ARBA00011291"/>
    </source>
</evidence>
<evidence type="ECO:0000256" key="11">
    <source>
        <dbReference type="ARBA" id="ARBA00023136"/>
    </source>
</evidence>
<keyword evidence="11 13" id="KW-0472">Membrane</keyword>
<name>A0A343C3M1_9CUCU</name>
<reference evidence="14" key="1">
    <citation type="submission" date="2016-04" db="EMBL/GenBank/DDBJ databases">
        <title>Mitochondria of beetle species.</title>
        <authorList>
            <person name="Hunter A."/>
            <person name="Moriniere J."/>
            <person name="Tang P."/>
            <person name="Linard B."/>
            <person name="Crampton-Platt A."/>
            <person name="Vogler A.P."/>
        </authorList>
    </citation>
    <scope>NUCLEOTIDE SEQUENCE</scope>
</reference>
<proteinExistence type="inferred from homology"/>
<geneLocation type="mitochondrion" evidence="14"/>
<evidence type="ECO:0000256" key="5">
    <source>
        <dbReference type="ARBA" id="ARBA00022547"/>
    </source>
</evidence>
<dbReference type="GO" id="GO:0015986">
    <property type="term" value="P:proton motive force-driven ATP synthesis"/>
    <property type="evidence" value="ECO:0007669"/>
    <property type="project" value="InterPro"/>
</dbReference>
<dbReference type="EMBL" id="KX087340">
    <property type="protein sequence ID" value="ARH54614.1"/>
    <property type="molecule type" value="Genomic_DNA"/>
</dbReference>
<keyword evidence="10 12" id="KW-0496">Mitochondrion</keyword>
<dbReference type="GO" id="GO:0015078">
    <property type="term" value="F:proton transmembrane transporter activity"/>
    <property type="evidence" value="ECO:0007669"/>
    <property type="project" value="InterPro"/>
</dbReference>
<feature type="transmembrane region" description="Helical" evidence="13">
    <location>
        <begin position="12"/>
        <end position="31"/>
    </location>
</feature>
<evidence type="ECO:0000256" key="9">
    <source>
        <dbReference type="ARBA" id="ARBA00023065"/>
    </source>
</evidence>
<dbReference type="InterPro" id="IPR001421">
    <property type="entry name" value="ATP8_metazoa"/>
</dbReference>
<accession>A0A343C3M1</accession>
<sequence length="51" mass="6647">MPQMAPMNWLMLMFYFFIIFMIFNMLNYFNFNYKIKKIFLKTKNLKYNWKW</sequence>
<evidence type="ECO:0000256" key="6">
    <source>
        <dbReference type="ARBA" id="ARBA00022692"/>
    </source>
</evidence>
<evidence type="ECO:0000256" key="7">
    <source>
        <dbReference type="ARBA" id="ARBA00022781"/>
    </source>
</evidence>
<keyword evidence="9 12" id="KW-0406">Ion transport</keyword>
<dbReference type="GO" id="GO:0031966">
    <property type="term" value="C:mitochondrial membrane"/>
    <property type="evidence" value="ECO:0007669"/>
    <property type="project" value="UniProtKB-SubCell"/>
</dbReference>
<keyword evidence="6 12" id="KW-0812">Transmembrane</keyword>
<evidence type="ECO:0000256" key="13">
    <source>
        <dbReference type="SAM" id="Phobius"/>
    </source>
</evidence>